<keyword evidence="1" id="KW-0732">Signal</keyword>
<comment type="caution">
    <text evidence="2">The sequence shown here is derived from an EMBL/GenBank/DDBJ whole genome shotgun (WGS) entry which is preliminary data.</text>
</comment>
<name>A0AAV5T3J8_9BILA</name>
<organism evidence="2 3">
    <name type="scientific">Pristionchus entomophagus</name>
    <dbReference type="NCBI Taxonomy" id="358040"/>
    <lineage>
        <taxon>Eukaryota</taxon>
        <taxon>Metazoa</taxon>
        <taxon>Ecdysozoa</taxon>
        <taxon>Nematoda</taxon>
        <taxon>Chromadorea</taxon>
        <taxon>Rhabditida</taxon>
        <taxon>Rhabditina</taxon>
        <taxon>Diplogasteromorpha</taxon>
        <taxon>Diplogasteroidea</taxon>
        <taxon>Neodiplogasteridae</taxon>
        <taxon>Pristionchus</taxon>
    </lineage>
</organism>
<feature type="non-terminal residue" evidence="2">
    <location>
        <position position="1"/>
    </location>
</feature>
<keyword evidence="3" id="KW-1185">Reference proteome</keyword>
<feature type="signal peptide" evidence="1">
    <location>
        <begin position="1"/>
        <end position="26"/>
    </location>
</feature>
<dbReference type="Proteomes" id="UP001432027">
    <property type="component" value="Unassembled WGS sequence"/>
</dbReference>
<feature type="chain" id="PRO_5043551600" evidence="1">
    <location>
        <begin position="27"/>
        <end position="68"/>
    </location>
</feature>
<evidence type="ECO:0000256" key="1">
    <source>
        <dbReference type="SAM" id="SignalP"/>
    </source>
</evidence>
<proteinExistence type="predicted"/>
<accession>A0AAV5T3J8</accession>
<protein>
    <submittedName>
        <fullName evidence="2">Uncharacterized protein</fullName>
    </submittedName>
</protein>
<dbReference type="AlphaFoldDB" id="A0AAV5T3J8"/>
<dbReference type="EMBL" id="BTSX01000003">
    <property type="protein sequence ID" value="GMS89868.1"/>
    <property type="molecule type" value="Genomic_DNA"/>
</dbReference>
<sequence>SGLFSMLALFTLLLLLSTLPISTVHGGNPKNSKINVDMSVPEDESGSRVHQYFNLFRFMEKVLLDPEF</sequence>
<evidence type="ECO:0000313" key="2">
    <source>
        <dbReference type="EMBL" id="GMS89868.1"/>
    </source>
</evidence>
<gene>
    <name evidence="2" type="ORF">PENTCL1PPCAC_12043</name>
</gene>
<evidence type="ECO:0000313" key="3">
    <source>
        <dbReference type="Proteomes" id="UP001432027"/>
    </source>
</evidence>
<reference evidence="2" key="1">
    <citation type="submission" date="2023-10" db="EMBL/GenBank/DDBJ databases">
        <title>Genome assembly of Pristionchus species.</title>
        <authorList>
            <person name="Yoshida K."/>
            <person name="Sommer R.J."/>
        </authorList>
    </citation>
    <scope>NUCLEOTIDE SEQUENCE</scope>
    <source>
        <strain evidence="2">RS0144</strain>
    </source>
</reference>